<name>X0XAC9_9ZZZZ</name>
<sequence length="142" mass="15591">MIKKGLSLIIIISVVISIMPPFIIQGETTSIKNDAIINDGSFEMSSKPSTISDDSGNQDGRFISKLQWFSPNGELPGTYNEYLNRHPLTPAQFSTPGNGIDPLEHLENSISILVDAGLYLKITVALNQYIDDLEAESHPVFL</sequence>
<dbReference type="AlphaFoldDB" id="X0XAC9"/>
<evidence type="ECO:0000313" key="1">
    <source>
        <dbReference type="EMBL" id="GAG21901.1"/>
    </source>
</evidence>
<gene>
    <name evidence="1" type="ORF">S01H1_60599</name>
</gene>
<accession>X0XAC9</accession>
<feature type="non-terminal residue" evidence="1">
    <location>
        <position position="142"/>
    </location>
</feature>
<dbReference type="EMBL" id="BARS01039698">
    <property type="protein sequence ID" value="GAG21901.1"/>
    <property type="molecule type" value="Genomic_DNA"/>
</dbReference>
<protein>
    <submittedName>
        <fullName evidence="1">Uncharacterized protein</fullName>
    </submittedName>
</protein>
<reference evidence="1" key="1">
    <citation type="journal article" date="2014" name="Front. Microbiol.">
        <title>High frequency of phylogenetically diverse reductive dehalogenase-homologous genes in deep subseafloor sedimentary metagenomes.</title>
        <authorList>
            <person name="Kawai M."/>
            <person name="Futagami T."/>
            <person name="Toyoda A."/>
            <person name="Takaki Y."/>
            <person name="Nishi S."/>
            <person name="Hori S."/>
            <person name="Arai W."/>
            <person name="Tsubouchi T."/>
            <person name="Morono Y."/>
            <person name="Uchiyama I."/>
            <person name="Ito T."/>
            <person name="Fujiyama A."/>
            <person name="Inagaki F."/>
            <person name="Takami H."/>
        </authorList>
    </citation>
    <scope>NUCLEOTIDE SEQUENCE</scope>
    <source>
        <strain evidence="1">Expedition CK06-06</strain>
    </source>
</reference>
<proteinExistence type="predicted"/>
<comment type="caution">
    <text evidence="1">The sequence shown here is derived from an EMBL/GenBank/DDBJ whole genome shotgun (WGS) entry which is preliminary data.</text>
</comment>
<organism evidence="1">
    <name type="scientific">marine sediment metagenome</name>
    <dbReference type="NCBI Taxonomy" id="412755"/>
    <lineage>
        <taxon>unclassified sequences</taxon>
        <taxon>metagenomes</taxon>
        <taxon>ecological metagenomes</taxon>
    </lineage>
</organism>